<dbReference type="VEuPathDB" id="VectorBase:CQUJHB001833"/>
<evidence type="ECO:0000256" key="4">
    <source>
        <dbReference type="ARBA" id="ARBA00022692"/>
    </source>
</evidence>
<dbReference type="KEGG" id="cqu:CpipJ_CPIJ000543"/>
<evidence type="ECO:0000256" key="6">
    <source>
        <dbReference type="ARBA" id="ARBA00022989"/>
    </source>
</evidence>
<dbReference type="EMBL" id="DS231817">
    <property type="protein sequence ID" value="EDS39718.1"/>
    <property type="molecule type" value="Genomic_DNA"/>
</dbReference>
<keyword evidence="4 10" id="KW-0812">Transmembrane</keyword>
<dbReference type="eggNOG" id="ENOG502TB15">
    <property type="taxonomic scope" value="Eukaryota"/>
</dbReference>
<evidence type="ECO:0000256" key="7">
    <source>
        <dbReference type="ARBA" id="ARBA00023136"/>
    </source>
</evidence>
<keyword evidence="8" id="KW-0675">Receptor</keyword>
<comment type="subcellular location">
    <subcellularLocation>
        <location evidence="1">Cell membrane</location>
        <topology evidence="1">Multi-pass membrane protein</topology>
    </subcellularLocation>
</comment>
<keyword evidence="13" id="KW-1185">Reference proteome</keyword>
<protein>
    <recommendedName>
        <fullName evidence="14">Odorant receptor</fullName>
    </recommendedName>
</protein>
<keyword evidence="3" id="KW-0716">Sensory transduction</keyword>
<feature type="transmembrane region" description="Helical" evidence="10">
    <location>
        <begin position="129"/>
        <end position="153"/>
    </location>
</feature>
<keyword evidence="9" id="KW-0807">Transducer</keyword>
<sequence length="314" mass="36876">MKHFFKLPDPMAVMPFTLRCLSFFGLRGRHPWHFRVGMFLVLGLITVPKVVFGYRSRIDLIIRGVSELLFDALIDSRVIIFAFKRTEFERLITILRREFNKVNTLNSNSPLIKIVETSNRKIDKYCKRYVLYVMLAVSLFFWPPVAQSVTIWYHHQHDSNGTNLELVTIMEQEFYWLDIRGNTIHYIIYIVFALPSHHYSAAFFTLSGLIMYSSIKSITTLFEVVSTRLATLHEFSNDELHQELAELVKMHIDSLSCHWIQMPVDVRRKLAFMMRMAQKRKGLTAANFYFVDVQQFANIAQRSYSIFIVLKDVI</sequence>
<evidence type="ECO:0000256" key="2">
    <source>
        <dbReference type="ARBA" id="ARBA00022475"/>
    </source>
</evidence>
<dbReference type="GO" id="GO:0007165">
    <property type="term" value="P:signal transduction"/>
    <property type="evidence" value="ECO:0007669"/>
    <property type="project" value="UniProtKB-KW"/>
</dbReference>
<dbReference type="Proteomes" id="UP000002320">
    <property type="component" value="Unassembled WGS sequence"/>
</dbReference>
<evidence type="ECO:0000313" key="12">
    <source>
        <dbReference type="EnsemblMetazoa" id="CPIJ000543-PA"/>
    </source>
</evidence>
<evidence type="ECO:0000256" key="8">
    <source>
        <dbReference type="ARBA" id="ARBA00023170"/>
    </source>
</evidence>
<feature type="transmembrane region" description="Helical" evidence="10">
    <location>
        <begin position="32"/>
        <end position="54"/>
    </location>
</feature>
<dbReference type="VEuPathDB" id="VectorBase:CPIJ000543"/>
<keyword evidence="6 10" id="KW-1133">Transmembrane helix</keyword>
<keyword evidence="7 10" id="KW-0472">Membrane</keyword>
<evidence type="ECO:0008006" key="14">
    <source>
        <dbReference type="Google" id="ProtNLM"/>
    </source>
</evidence>
<evidence type="ECO:0000313" key="13">
    <source>
        <dbReference type="Proteomes" id="UP000002320"/>
    </source>
</evidence>
<dbReference type="HOGENOM" id="CLU_040214_1_0_1"/>
<accession>B0W0H9</accession>
<organism>
    <name type="scientific">Culex quinquefasciatus</name>
    <name type="common">Southern house mosquito</name>
    <name type="synonym">Culex pungens</name>
    <dbReference type="NCBI Taxonomy" id="7176"/>
    <lineage>
        <taxon>Eukaryota</taxon>
        <taxon>Metazoa</taxon>
        <taxon>Ecdysozoa</taxon>
        <taxon>Arthropoda</taxon>
        <taxon>Hexapoda</taxon>
        <taxon>Insecta</taxon>
        <taxon>Pterygota</taxon>
        <taxon>Neoptera</taxon>
        <taxon>Endopterygota</taxon>
        <taxon>Diptera</taxon>
        <taxon>Nematocera</taxon>
        <taxon>Culicoidea</taxon>
        <taxon>Culicidae</taxon>
        <taxon>Culicinae</taxon>
        <taxon>Culicini</taxon>
        <taxon>Culex</taxon>
        <taxon>Culex</taxon>
    </lineage>
</organism>
<evidence type="ECO:0000256" key="10">
    <source>
        <dbReference type="SAM" id="Phobius"/>
    </source>
</evidence>
<reference evidence="11" key="1">
    <citation type="submission" date="2007-03" db="EMBL/GenBank/DDBJ databases">
        <title>Annotation of Culex pipiens quinquefasciatus.</title>
        <authorList>
            <consortium name="The Broad Institute Genome Sequencing Platform"/>
            <person name="Atkinson P.W."/>
            <person name="Hemingway J."/>
            <person name="Christensen B.M."/>
            <person name="Higgs S."/>
            <person name="Kodira C."/>
            <person name="Hannick L."/>
            <person name="Megy K."/>
            <person name="O'Leary S."/>
            <person name="Pearson M."/>
            <person name="Haas B.J."/>
            <person name="Mauceli E."/>
            <person name="Wortman J.R."/>
            <person name="Lee N.H."/>
            <person name="Guigo R."/>
            <person name="Stanke M."/>
            <person name="Alvarado L."/>
            <person name="Amedeo P."/>
            <person name="Antoine C.H."/>
            <person name="Arensburger P."/>
            <person name="Bidwell S.L."/>
            <person name="Crawford M."/>
            <person name="Camaro F."/>
            <person name="Devon K."/>
            <person name="Engels R."/>
            <person name="Hammond M."/>
            <person name="Howarth C."/>
            <person name="Koehrsen M."/>
            <person name="Lawson D."/>
            <person name="Montgomery P."/>
            <person name="Nene V."/>
            <person name="Nusbaum C."/>
            <person name="Puiu D."/>
            <person name="Romero-Severson J."/>
            <person name="Severson D.W."/>
            <person name="Shumway M."/>
            <person name="Sisk P."/>
            <person name="Stolte C."/>
            <person name="Zeng Q."/>
            <person name="Eisenstadt E."/>
            <person name="Fraser-Liggett C."/>
            <person name="Strausberg R."/>
            <person name="Galagan J."/>
            <person name="Birren B."/>
            <person name="Collins F.H."/>
        </authorList>
    </citation>
    <scope>NUCLEOTIDE SEQUENCE [LARGE SCALE GENOMIC DNA]</scope>
    <source>
        <strain evidence="11">JHB</strain>
    </source>
</reference>
<evidence type="ECO:0000256" key="5">
    <source>
        <dbReference type="ARBA" id="ARBA00022725"/>
    </source>
</evidence>
<name>B0W0H9_CULQU</name>
<reference evidence="12" key="2">
    <citation type="submission" date="2020-05" db="UniProtKB">
        <authorList>
            <consortium name="EnsemblMetazoa"/>
        </authorList>
    </citation>
    <scope>IDENTIFICATION</scope>
    <source>
        <strain evidence="12">JHB</strain>
    </source>
</reference>
<keyword evidence="2" id="KW-1003">Cell membrane</keyword>
<evidence type="ECO:0000256" key="3">
    <source>
        <dbReference type="ARBA" id="ARBA00022606"/>
    </source>
</evidence>
<dbReference type="GO" id="GO:0004984">
    <property type="term" value="F:olfactory receptor activity"/>
    <property type="evidence" value="ECO:0007669"/>
    <property type="project" value="InterPro"/>
</dbReference>
<dbReference type="OMA" id="NTIHYII"/>
<dbReference type="AlphaFoldDB" id="B0W0H9"/>
<evidence type="ECO:0000313" key="11">
    <source>
        <dbReference type="EMBL" id="EDS39718.1"/>
    </source>
</evidence>
<dbReference type="PANTHER" id="PTHR21137:SF35">
    <property type="entry name" value="ODORANT RECEPTOR 19A-RELATED"/>
    <property type="match status" value="1"/>
</dbReference>
<keyword evidence="5" id="KW-0552">Olfaction</keyword>
<dbReference type="GO" id="GO:0005886">
    <property type="term" value="C:plasma membrane"/>
    <property type="evidence" value="ECO:0007669"/>
    <property type="project" value="UniProtKB-SubCell"/>
</dbReference>
<feature type="transmembrane region" description="Helical" evidence="10">
    <location>
        <begin position="186"/>
        <end position="212"/>
    </location>
</feature>
<dbReference type="InterPro" id="IPR004117">
    <property type="entry name" value="7tm6_olfct_rcpt"/>
</dbReference>
<dbReference type="GO" id="GO:0005549">
    <property type="term" value="F:odorant binding"/>
    <property type="evidence" value="ECO:0007669"/>
    <property type="project" value="InterPro"/>
</dbReference>
<dbReference type="PANTHER" id="PTHR21137">
    <property type="entry name" value="ODORANT RECEPTOR"/>
    <property type="match status" value="1"/>
</dbReference>
<evidence type="ECO:0000256" key="9">
    <source>
        <dbReference type="ARBA" id="ARBA00023224"/>
    </source>
</evidence>
<evidence type="ECO:0000256" key="1">
    <source>
        <dbReference type="ARBA" id="ARBA00004651"/>
    </source>
</evidence>
<dbReference type="EnsemblMetazoa" id="CPIJ000543-RA">
    <property type="protein sequence ID" value="CPIJ000543-PA"/>
    <property type="gene ID" value="CPIJ000543"/>
</dbReference>
<dbReference type="InParanoid" id="B0W0H9"/>
<proteinExistence type="predicted"/>
<gene>
    <name evidence="12" type="primary">6031405</name>
    <name evidence="11" type="ORF">CpipJ_CPIJ000543</name>
</gene>